<proteinExistence type="predicted"/>
<reference evidence="1" key="1">
    <citation type="submission" date="2021-01" db="EMBL/GenBank/DDBJ databases">
        <authorList>
            <person name="Corre E."/>
            <person name="Pelletier E."/>
            <person name="Niang G."/>
            <person name="Scheremetjew M."/>
            <person name="Finn R."/>
            <person name="Kale V."/>
            <person name="Holt S."/>
            <person name="Cochrane G."/>
            <person name="Meng A."/>
            <person name="Brown T."/>
            <person name="Cohen L."/>
        </authorList>
    </citation>
    <scope>NUCLEOTIDE SEQUENCE</scope>
    <source>
        <strain evidence="1">RCC3387</strain>
    </source>
</reference>
<organism evidence="1">
    <name type="scientific">Zooxanthella nutricula</name>
    <dbReference type="NCBI Taxonomy" id="1333877"/>
    <lineage>
        <taxon>Eukaryota</taxon>
        <taxon>Sar</taxon>
        <taxon>Alveolata</taxon>
        <taxon>Dinophyceae</taxon>
        <taxon>Peridiniales</taxon>
        <taxon>Peridiniales incertae sedis</taxon>
        <taxon>Zooxanthella</taxon>
    </lineage>
</organism>
<dbReference type="AlphaFoldDB" id="A0A7S2NUF7"/>
<sequence length="178" mass="19990">MSFDFCAVNGVLKAEDVKTIVTNQLYDKFGYGFLAKEFYTHNQVFKREDFPGLLCELQKLIAAGKPAVVRKTLAVQANAWWGITPYDVDMVFVYNQKCAEFEALLPEETRTSIEQGGEGEFNHFPNFKTMFNNGARHATTLTAAQINLLAAQAEYSVLQNEAMFRDLLTHSYASVPVA</sequence>
<dbReference type="EMBL" id="HBGW01035266">
    <property type="protein sequence ID" value="CAD9558877.1"/>
    <property type="molecule type" value="Transcribed_RNA"/>
</dbReference>
<name>A0A7S2NUF7_9DINO</name>
<accession>A0A7S2NUF7</accession>
<evidence type="ECO:0000313" key="1">
    <source>
        <dbReference type="EMBL" id="CAD9558877.1"/>
    </source>
</evidence>
<gene>
    <name evidence="1" type="ORF">BRAN1462_LOCUS22296</name>
</gene>
<protein>
    <submittedName>
        <fullName evidence="1">Uncharacterized protein</fullName>
    </submittedName>
</protein>